<dbReference type="RefSeq" id="WP_048384205.1">
    <property type="nucleotide sequence ID" value="NZ_CP011494.1"/>
</dbReference>
<sequence length="147" mass="15941">MNVLKKMMPKIFIALFLTALAVVAYGEEPDEPAEPAKPTVTDYISLEPAFVTHIGPPGSKLSYLKASVSLRANASTARPAVEAHMPRIRHELILLFGEQNDVDALTLPGTQQTLATEATSRINQVLESQHTGEAVSGVLFTEFVVQK</sequence>
<evidence type="ECO:0000256" key="5">
    <source>
        <dbReference type="ARBA" id="ARBA00022500"/>
    </source>
</evidence>
<dbReference type="GO" id="GO:0071978">
    <property type="term" value="P:bacterial-type flagellum-dependent swarming motility"/>
    <property type="evidence" value="ECO:0007669"/>
    <property type="project" value="TreeGrafter"/>
</dbReference>
<dbReference type="GO" id="GO:0005886">
    <property type="term" value="C:plasma membrane"/>
    <property type="evidence" value="ECO:0007669"/>
    <property type="project" value="UniProtKB-SubCell"/>
</dbReference>
<dbReference type="EMBL" id="CP011494">
    <property type="protein sequence ID" value="AKO51428.1"/>
    <property type="molecule type" value="Genomic_DNA"/>
</dbReference>
<feature type="signal peptide" evidence="11">
    <location>
        <begin position="1"/>
        <end position="21"/>
    </location>
</feature>
<dbReference type="InterPro" id="IPR005503">
    <property type="entry name" value="FliL"/>
</dbReference>
<dbReference type="Proteomes" id="UP000036406">
    <property type="component" value="Chromosome"/>
</dbReference>
<evidence type="ECO:0000256" key="7">
    <source>
        <dbReference type="ARBA" id="ARBA00022779"/>
    </source>
</evidence>
<dbReference type="GO" id="GO:0006935">
    <property type="term" value="P:chemotaxis"/>
    <property type="evidence" value="ECO:0007669"/>
    <property type="project" value="UniProtKB-KW"/>
</dbReference>
<keyword evidence="12" id="KW-0969">Cilium</keyword>
<protein>
    <recommendedName>
        <fullName evidence="10">Flagellar protein FliL</fullName>
    </recommendedName>
</protein>
<evidence type="ECO:0000256" key="3">
    <source>
        <dbReference type="ARBA" id="ARBA00008281"/>
    </source>
</evidence>
<keyword evidence="12" id="KW-0282">Flagellum</keyword>
<organism evidence="12 13">
    <name type="scientific">Marinobacter psychrophilus</name>
    <dbReference type="NCBI Taxonomy" id="330734"/>
    <lineage>
        <taxon>Bacteria</taxon>
        <taxon>Pseudomonadati</taxon>
        <taxon>Pseudomonadota</taxon>
        <taxon>Gammaproteobacteria</taxon>
        <taxon>Pseudomonadales</taxon>
        <taxon>Marinobacteraceae</taxon>
        <taxon>Marinobacter</taxon>
    </lineage>
</organism>
<accession>A0A0H4I0S1</accession>
<evidence type="ECO:0000256" key="11">
    <source>
        <dbReference type="SAM" id="SignalP"/>
    </source>
</evidence>
<reference evidence="12 13" key="1">
    <citation type="submission" date="2015-05" db="EMBL/GenBank/DDBJ databases">
        <title>Complete genome of Marinobacter psychrophilus strain 20041T isolated from sea-ice of the Canadian Basin.</title>
        <authorList>
            <person name="Song L."/>
            <person name="Ren L."/>
            <person name="Yu Y."/>
            <person name="Wang X."/>
        </authorList>
    </citation>
    <scope>NUCLEOTIDE SEQUENCE [LARGE SCALE GENOMIC DNA]</scope>
    <source>
        <strain evidence="12 13">20041</strain>
    </source>
</reference>
<evidence type="ECO:0000256" key="9">
    <source>
        <dbReference type="ARBA" id="ARBA00023136"/>
    </source>
</evidence>
<evidence type="ECO:0000256" key="1">
    <source>
        <dbReference type="ARBA" id="ARBA00002254"/>
    </source>
</evidence>
<dbReference type="PANTHER" id="PTHR35091:SF2">
    <property type="entry name" value="FLAGELLAR PROTEIN FLIL"/>
    <property type="match status" value="1"/>
</dbReference>
<keyword evidence="13" id="KW-1185">Reference proteome</keyword>
<name>A0A0H4I0S1_9GAMM</name>
<dbReference type="AlphaFoldDB" id="A0A0H4I0S1"/>
<evidence type="ECO:0000256" key="4">
    <source>
        <dbReference type="ARBA" id="ARBA00022475"/>
    </source>
</evidence>
<keyword evidence="12" id="KW-0966">Cell projection</keyword>
<dbReference type="STRING" id="330734.ABA45_02510"/>
<comment type="similarity">
    <text evidence="3 10">Belongs to the FliL family.</text>
</comment>
<proteinExistence type="inferred from homology"/>
<keyword evidence="4" id="KW-1003">Cell membrane</keyword>
<dbReference type="Pfam" id="PF03748">
    <property type="entry name" value="FliL"/>
    <property type="match status" value="1"/>
</dbReference>
<evidence type="ECO:0000256" key="2">
    <source>
        <dbReference type="ARBA" id="ARBA00004162"/>
    </source>
</evidence>
<evidence type="ECO:0000313" key="12">
    <source>
        <dbReference type="EMBL" id="AKO51428.1"/>
    </source>
</evidence>
<evidence type="ECO:0000313" key="13">
    <source>
        <dbReference type="Proteomes" id="UP000036406"/>
    </source>
</evidence>
<keyword evidence="9 10" id="KW-0472">Membrane</keyword>
<gene>
    <name evidence="12" type="ORF">ABA45_02510</name>
</gene>
<keyword evidence="7 10" id="KW-0283">Flagellar rotation</keyword>
<keyword evidence="5 10" id="KW-0145">Chemotaxis</keyword>
<comment type="function">
    <text evidence="1 10">Controls the rotational direction of flagella during chemotaxis.</text>
</comment>
<dbReference type="KEGG" id="mpq:ABA45_02510"/>
<keyword evidence="11" id="KW-0732">Signal</keyword>
<dbReference type="PANTHER" id="PTHR35091">
    <property type="entry name" value="FLAGELLAR PROTEIN FLIL"/>
    <property type="match status" value="1"/>
</dbReference>
<comment type="subcellular location">
    <subcellularLocation>
        <location evidence="10">Cell inner membrane</location>
    </subcellularLocation>
    <subcellularLocation>
        <location evidence="2">Cell membrane</location>
        <topology evidence="2">Single-pass membrane protein</topology>
    </subcellularLocation>
</comment>
<keyword evidence="8" id="KW-1133">Transmembrane helix</keyword>
<evidence type="ECO:0000256" key="6">
    <source>
        <dbReference type="ARBA" id="ARBA00022692"/>
    </source>
</evidence>
<evidence type="ECO:0000256" key="8">
    <source>
        <dbReference type="ARBA" id="ARBA00022989"/>
    </source>
</evidence>
<evidence type="ECO:0000256" key="10">
    <source>
        <dbReference type="RuleBase" id="RU364125"/>
    </source>
</evidence>
<keyword evidence="10" id="KW-0997">Cell inner membrane</keyword>
<feature type="chain" id="PRO_5005206083" description="Flagellar protein FliL" evidence="11">
    <location>
        <begin position="22"/>
        <end position="147"/>
    </location>
</feature>
<dbReference type="PATRIC" id="fig|330734.3.peg.564"/>
<dbReference type="GO" id="GO:0009425">
    <property type="term" value="C:bacterial-type flagellum basal body"/>
    <property type="evidence" value="ECO:0007669"/>
    <property type="project" value="InterPro"/>
</dbReference>
<keyword evidence="6" id="KW-0812">Transmembrane</keyword>